<dbReference type="Pfam" id="PF12937">
    <property type="entry name" value="F-box-like"/>
    <property type="match status" value="1"/>
</dbReference>
<dbReference type="Ensembl" id="ENSORLT00015033907.1">
    <property type="protein sequence ID" value="ENSORLP00015031890.1"/>
    <property type="gene ID" value="ENSORLG00015016384.1"/>
</dbReference>
<organism evidence="4 5">
    <name type="scientific">Oryzias latipes</name>
    <name type="common">Japanese rice fish</name>
    <name type="synonym">Japanese killifish</name>
    <dbReference type="NCBI Taxonomy" id="8090"/>
    <lineage>
        <taxon>Eukaryota</taxon>
        <taxon>Metazoa</taxon>
        <taxon>Chordata</taxon>
        <taxon>Craniata</taxon>
        <taxon>Vertebrata</taxon>
        <taxon>Euteleostomi</taxon>
        <taxon>Actinopterygii</taxon>
        <taxon>Neopterygii</taxon>
        <taxon>Teleostei</taxon>
        <taxon>Neoteleostei</taxon>
        <taxon>Acanthomorphata</taxon>
        <taxon>Ovalentaria</taxon>
        <taxon>Atherinomorphae</taxon>
        <taxon>Beloniformes</taxon>
        <taxon>Adrianichthyidae</taxon>
        <taxon>Oryziinae</taxon>
        <taxon>Oryzias</taxon>
    </lineage>
</organism>
<evidence type="ECO:0000256" key="2">
    <source>
        <dbReference type="ARBA" id="ARBA00022786"/>
    </source>
</evidence>
<dbReference type="Gene3D" id="3.80.10.10">
    <property type="entry name" value="Ribonuclease Inhibitor"/>
    <property type="match status" value="2"/>
</dbReference>
<accession>A0A3P9JHT2</accession>
<dbReference type="FunFam" id="1.20.1280.50:FF:000050">
    <property type="entry name" value="F-box and leucine-rich repeat protein 4"/>
    <property type="match status" value="1"/>
</dbReference>
<dbReference type="SMART" id="SM00367">
    <property type="entry name" value="LRR_CC"/>
    <property type="match status" value="7"/>
</dbReference>
<dbReference type="InterPro" id="IPR006553">
    <property type="entry name" value="Leu-rich_rpt_Cys-con_subtyp"/>
</dbReference>
<dbReference type="InterPro" id="IPR001810">
    <property type="entry name" value="F-box_dom"/>
</dbReference>
<reference evidence="4" key="3">
    <citation type="submission" date="2025-05" db="UniProtKB">
        <authorList>
            <consortium name="Ensembl"/>
        </authorList>
    </citation>
    <scope>IDENTIFICATION</scope>
    <source>
        <strain evidence="4">HSOK</strain>
    </source>
</reference>
<keyword evidence="2" id="KW-0833">Ubl conjugation pathway</keyword>
<dbReference type="FunFam" id="3.80.10.10:FF:000152">
    <property type="entry name" value="F-box/LRR-repeat protein 4 isoform X1"/>
    <property type="match status" value="1"/>
</dbReference>
<keyword evidence="1" id="KW-0433">Leucine-rich repeat</keyword>
<evidence type="ECO:0000313" key="5">
    <source>
        <dbReference type="Proteomes" id="UP000265200"/>
    </source>
</evidence>
<proteinExistence type="predicted"/>
<dbReference type="PANTHER" id="PTHR13318">
    <property type="entry name" value="PARTNER OF PAIRED, ISOFORM B-RELATED"/>
    <property type="match status" value="1"/>
</dbReference>
<evidence type="ECO:0000259" key="3">
    <source>
        <dbReference type="PROSITE" id="PS50181"/>
    </source>
</evidence>
<dbReference type="InterPro" id="IPR036047">
    <property type="entry name" value="F-box-like_dom_sf"/>
</dbReference>
<reference key="1">
    <citation type="journal article" date="2007" name="Nature">
        <title>The medaka draft genome and insights into vertebrate genome evolution.</title>
        <authorList>
            <person name="Kasahara M."/>
            <person name="Naruse K."/>
            <person name="Sasaki S."/>
            <person name="Nakatani Y."/>
            <person name="Qu W."/>
            <person name="Ahsan B."/>
            <person name="Yamada T."/>
            <person name="Nagayasu Y."/>
            <person name="Doi K."/>
            <person name="Kasai Y."/>
            <person name="Jindo T."/>
            <person name="Kobayashi D."/>
            <person name="Shimada A."/>
            <person name="Toyoda A."/>
            <person name="Kuroki Y."/>
            <person name="Fujiyama A."/>
            <person name="Sasaki T."/>
            <person name="Shimizu A."/>
            <person name="Asakawa S."/>
            <person name="Shimizu N."/>
            <person name="Hashimoto S."/>
            <person name="Yang J."/>
            <person name="Lee Y."/>
            <person name="Matsushima K."/>
            <person name="Sugano S."/>
            <person name="Sakaizumi M."/>
            <person name="Narita T."/>
            <person name="Ohishi K."/>
            <person name="Haga S."/>
            <person name="Ohta F."/>
            <person name="Nomoto H."/>
            <person name="Nogata K."/>
            <person name="Morishita T."/>
            <person name="Endo T."/>
            <person name="Shin-I T."/>
            <person name="Takeda H."/>
            <person name="Morishita S."/>
            <person name="Kohara Y."/>
        </authorList>
    </citation>
    <scope>NUCLEOTIDE SEQUENCE [LARGE SCALE GENOMIC DNA]</scope>
    <source>
        <strain>Hd-rR</strain>
    </source>
</reference>
<sequence>MLTLLSMFYYICLRRRSRSGTRGEALNSRRAVESGQRAVLPVSVEVEQYAKEVLDFSSHYGSENSMSYTMWNLAGVPNVYPSSGDFTQTAVFRTYGKWWEQCASAPLPFRRTPEGFYSQDYIELGFEEPVYPTAVEVFETYYPGAIVQILACSHNPFSQNPATDVRWEVLWSGEPTKVLTPHARQFSPKIKHINFPTNLLRLEVNSSLLDYYTELDAVILRGVKERTMLALYKIPHIDISDLSDSEEELGDAGGPFMQGDGKHQRTGNGYFDKLPYELIQLILSHLTLPDLCRLAQTCKLLHQHCCDPLQYTQLSLQPYWSRLNDASLGHLQSRCTLLQRLNLSWTGNRGAFTLTGFSSFLKACGQSLVCLELSCCHFLNEARLEVISQACPDLQELNLSSCDRLHPQAFTHISKLTHLRRLVLYRTKIEQTAILSILTFCVELRHLNLGSCVRIDDYDVVASMLATRCRSLRSVDLWRCRNLTDRGLNELVSGCRMLEELDLGWCPTLQSSTGCFQQLARSLPRLRKLFLTANRTVCDSDIEELTAWCPSLQHLDILGTRLVSAASLKKLLQACPKLLLLDISFCSQIDMQVVQELSSLFPNVFIKKSFTQ</sequence>
<dbReference type="FunFam" id="3.80.10.10:FF:000628">
    <property type="entry name" value="F-box and leucine-rich repeat protein 4"/>
    <property type="match status" value="1"/>
</dbReference>
<dbReference type="PROSITE" id="PS50181">
    <property type="entry name" value="FBOX"/>
    <property type="match status" value="1"/>
</dbReference>
<dbReference type="Proteomes" id="UP000265200">
    <property type="component" value="Chromosome 16"/>
</dbReference>
<dbReference type="SUPFAM" id="SSF52047">
    <property type="entry name" value="RNI-like"/>
    <property type="match status" value="1"/>
</dbReference>
<feature type="domain" description="F-box" evidence="3">
    <location>
        <begin position="268"/>
        <end position="323"/>
    </location>
</feature>
<dbReference type="AlphaFoldDB" id="A0A3P9JHT2"/>
<name>A0A3P9JHT2_ORYLA</name>
<dbReference type="Ensembl" id="ENSORLT00015023403.1">
    <property type="protein sequence ID" value="ENSORLP00015015480.1"/>
    <property type="gene ID" value="ENSORLG00015016384.1"/>
</dbReference>
<dbReference type="CDD" id="cd22117">
    <property type="entry name" value="F-box_FBXL4"/>
    <property type="match status" value="1"/>
</dbReference>
<evidence type="ECO:0000256" key="1">
    <source>
        <dbReference type="ARBA" id="ARBA00022614"/>
    </source>
</evidence>
<dbReference type="PANTHER" id="PTHR13318:SF152">
    <property type="entry name" value="F-BOX_LRR-REPEAT PROTEIN 4"/>
    <property type="match status" value="1"/>
</dbReference>
<dbReference type="InterPro" id="IPR032675">
    <property type="entry name" value="LRR_dom_sf"/>
</dbReference>
<evidence type="ECO:0000313" key="4">
    <source>
        <dbReference type="Ensembl" id="ENSORLP00015031890.1"/>
    </source>
</evidence>
<protein>
    <submittedName>
        <fullName evidence="4">F-box and leucine-rich repeat protein 4</fullName>
    </submittedName>
</protein>
<reference evidence="4 5" key="2">
    <citation type="submission" date="2017-04" db="EMBL/GenBank/DDBJ databases">
        <title>CpG methylation of centromeres and impact of large insertions on vertebrate speciation.</title>
        <authorList>
            <person name="Ichikawa K."/>
            <person name="Yoshimura J."/>
            <person name="Morishita S."/>
        </authorList>
    </citation>
    <scope>NUCLEOTIDE SEQUENCE</scope>
    <source>
        <strain evidence="4 5">HSOK</strain>
    </source>
</reference>
<dbReference type="SUPFAM" id="SSF81383">
    <property type="entry name" value="F-box domain"/>
    <property type="match status" value="1"/>
</dbReference>